<evidence type="ECO:0000256" key="2">
    <source>
        <dbReference type="ARBA" id="ARBA00022857"/>
    </source>
</evidence>
<evidence type="ECO:0000256" key="1">
    <source>
        <dbReference type="ARBA" id="ARBA00006328"/>
    </source>
</evidence>
<dbReference type="PANTHER" id="PTHR42748:SF7">
    <property type="entry name" value="NMRA LIKE REDOX SENSOR 1-RELATED"/>
    <property type="match status" value="1"/>
</dbReference>
<reference evidence="4 5" key="1">
    <citation type="submission" date="2024-01" db="EMBL/GenBank/DDBJ databases">
        <title>Comparative genomics of Cryptococcus and Kwoniella reveals pathogenesis evolution and contrasting modes of karyotype evolution via chromosome fusion or intercentromeric recombination.</title>
        <authorList>
            <person name="Coelho M.A."/>
            <person name="David-Palma M."/>
            <person name="Shea T."/>
            <person name="Bowers K."/>
            <person name="McGinley-Smith S."/>
            <person name="Mohammad A.W."/>
            <person name="Gnirke A."/>
            <person name="Yurkov A.M."/>
            <person name="Nowrousian M."/>
            <person name="Sun S."/>
            <person name="Cuomo C.A."/>
            <person name="Heitman J."/>
        </authorList>
    </citation>
    <scope>NUCLEOTIDE SEQUENCE [LARGE SCALE GENOMIC DNA]</scope>
    <source>
        <strain evidence="4">CBS 11374</strain>
    </source>
</reference>
<evidence type="ECO:0000313" key="4">
    <source>
        <dbReference type="EMBL" id="WRT63883.1"/>
    </source>
</evidence>
<dbReference type="RefSeq" id="XP_062788623.1">
    <property type="nucleotide sequence ID" value="XM_062932572.1"/>
</dbReference>
<dbReference type="InterPro" id="IPR036291">
    <property type="entry name" value="NAD(P)-bd_dom_sf"/>
</dbReference>
<dbReference type="EMBL" id="CP141881">
    <property type="protein sequence ID" value="WRT63883.1"/>
    <property type="molecule type" value="Genomic_DNA"/>
</dbReference>
<dbReference type="CDD" id="cd05251">
    <property type="entry name" value="NmrA_like_SDR_a"/>
    <property type="match status" value="1"/>
</dbReference>
<dbReference type="Gene3D" id="3.90.25.10">
    <property type="entry name" value="UDP-galactose 4-epimerase, domain 1"/>
    <property type="match status" value="1"/>
</dbReference>
<sequence>MVKTILVTGATGHQGGATVTALVDYNSKNVDDQYHILALTRNPTSDSAVALSGLPNVEVVQGELADNQSIAKIFDDQSKNGIYGVFVVLDPFGGDELAQGKLLVDLAISHKVKRIVYSGADLSGLSPTPVPHFETKRQIEEYLISSSSGKNHISWTIFRPGGFLENFYIPGYSLVVAALLNPDIQFPLIGTGDIGRATAEILVSSDEDNEKFKGKKIHLAGSAYPLKGLLEILKKFGFPVEGLTREQAYGGLPEPAKVAFNTYNEFGAEGTPEETKKYFPWVKDLEEWLKTEYQSDKVTKSYGAAK</sequence>
<dbReference type="GeneID" id="87952940"/>
<evidence type="ECO:0000259" key="3">
    <source>
        <dbReference type="Pfam" id="PF05368"/>
    </source>
</evidence>
<evidence type="ECO:0000313" key="5">
    <source>
        <dbReference type="Proteomes" id="UP001329825"/>
    </source>
</evidence>
<dbReference type="InterPro" id="IPR051164">
    <property type="entry name" value="NmrA-like_oxidored"/>
</dbReference>
<gene>
    <name evidence="4" type="ORF">IL334_000809</name>
</gene>
<accession>A0ABZ1CQS8</accession>
<keyword evidence="5" id="KW-1185">Reference proteome</keyword>
<feature type="domain" description="NmrA-like" evidence="3">
    <location>
        <begin position="3"/>
        <end position="237"/>
    </location>
</feature>
<dbReference type="Pfam" id="PF05368">
    <property type="entry name" value="NmrA"/>
    <property type="match status" value="1"/>
</dbReference>
<organism evidence="4 5">
    <name type="scientific">Kwoniella shivajii</name>
    <dbReference type="NCBI Taxonomy" id="564305"/>
    <lineage>
        <taxon>Eukaryota</taxon>
        <taxon>Fungi</taxon>
        <taxon>Dikarya</taxon>
        <taxon>Basidiomycota</taxon>
        <taxon>Agaricomycotina</taxon>
        <taxon>Tremellomycetes</taxon>
        <taxon>Tremellales</taxon>
        <taxon>Cryptococcaceae</taxon>
        <taxon>Kwoniella</taxon>
    </lineage>
</organism>
<dbReference type="PANTHER" id="PTHR42748">
    <property type="entry name" value="NITROGEN METABOLITE REPRESSION PROTEIN NMRA FAMILY MEMBER"/>
    <property type="match status" value="1"/>
</dbReference>
<comment type="similarity">
    <text evidence="1">Belongs to the NmrA-type oxidoreductase family.</text>
</comment>
<proteinExistence type="inferred from homology"/>
<protein>
    <recommendedName>
        <fullName evidence="3">NmrA-like domain-containing protein</fullName>
    </recommendedName>
</protein>
<dbReference type="Gene3D" id="3.40.50.720">
    <property type="entry name" value="NAD(P)-binding Rossmann-like Domain"/>
    <property type="match status" value="1"/>
</dbReference>
<dbReference type="SUPFAM" id="SSF51735">
    <property type="entry name" value="NAD(P)-binding Rossmann-fold domains"/>
    <property type="match status" value="1"/>
</dbReference>
<name>A0ABZ1CQS8_9TREE</name>
<dbReference type="InterPro" id="IPR008030">
    <property type="entry name" value="NmrA-like"/>
</dbReference>
<dbReference type="Proteomes" id="UP001329825">
    <property type="component" value="Chromosome 1"/>
</dbReference>
<keyword evidence="2" id="KW-0521">NADP</keyword>